<accession>A0AAQ4EDJ3</accession>
<dbReference type="AlphaFoldDB" id="A0AAQ4EDJ3"/>
<evidence type="ECO:0000313" key="2">
    <source>
        <dbReference type="EMBL" id="KAK8772826.1"/>
    </source>
</evidence>
<name>A0AAQ4EDJ3_AMBAM</name>
<evidence type="ECO:0000256" key="1">
    <source>
        <dbReference type="SAM" id="SignalP"/>
    </source>
</evidence>
<evidence type="ECO:0000313" key="3">
    <source>
        <dbReference type="Proteomes" id="UP001321473"/>
    </source>
</evidence>
<feature type="signal peptide" evidence="1">
    <location>
        <begin position="1"/>
        <end position="20"/>
    </location>
</feature>
<evidence type="ECO:0008006" key="4">
    <source>
        <dbReference type="Google" id="ProtNLM"/>
    </source>
</evidence>
<keyword evidence="1" id="KW-0732">Signal</keyword>
<keyword evidence="3" id="KW-1185">Reference proteome</keyword>
<comment type="caution">
    <text evidence="2">The sequence shown here is derived from an EMBL/GenBank/DDBJ whole genome shotgun (WGS) entry which is preliminary data.</text>
</comment>
<dbReference type="Proteomes" id="UP001321473">
    <property type="component" value="Unassembled WGS sequence"/>
</dbReference>
<sequence>MLILLLMLQVLLFWLPAAECPFPQVPSTVRGTECGANDRVLSTVLSDTPNLARIPLLAWQPIPSSTSSITGPAHTAYIPQPAADYLVHDTARCTMLNPLLTLQVLLFWLPAAECPFPQVPSTIRGVECAANDRVLGTVFNDAPNLARIPLLAWQPIPSSTSSITGPAHAAYIP</sequence>
<organism evidence="2 3">
    <name type="scientific">Amblyomma americanum</name>
    <name type="common">Lone star tick</name>
    <dbReference type="NCBI Taxonomy" id="6943"/>
    <lineage>
        <taxon>Eukaryota</taxon>
        <taxon>Metazoa</taxon>
        <taxon>Ecdysozoa</taxon>
        <taxon>Arthropoda</taxon>
        <taxon>Chelicerata</taxon>
        <taxon>Arachnida</taxon>
        <taxon>Acari</taxon>
        <taxon>Parasitiformes</taxon>
        <taxon>Ixodida</taxon>
        <taxon>Ixodoidea</taxon>
        <taxon>Ixodidae</taxon>
        <taxon>Amblyomminae</taxon>
        <taxon>Amblyomma</taxon>
    </lineage>
</organism>
<feature type="chain" id="PRO_5043031206" description="Secreted protein" evidence="1">
    <location>
        <begin position="21"/>
        <end position="173"/>
    </location>
</feature>
<reference evidence="2 3" key="1">
    <citation type="journal article" date="2023" name="Arcadia Sci">
        <title>De novo assembly of a long-read Amblyomma americanum tick genome.</title>
        <authorList>
            <person name="Chou S."/>
            <person name="Poskanzer K.E."/>
            <person name="Rollins M."/>
            <person name="Thuy-Boun P.S."/>
        </authorList>
    </citation>
    <scope>NUCLEOTIDE SEQUENCE [LARGE SCALE GENOMIC DNA]</scope>
    <source>
        <strain evidence="2">F_SG_1</strain>
        <tissue evidence="2">Salivary glands</tissue>
    </source>
</reference>
<protein>
    <recommendedName>
        <fullName evidence="4">Secreted protein</fullName>
    </recommendedName>
</protein>
<dbReference type="EMBL" id="JARKHS020017736">
    <property type="protein sequence ID" value="KAK8772826.1"/>
    <property type="molecule type" value="Genomic_DNA"/>
</dbReference>
<gene>
    <name evidence="2" type="ORF">V5799_012642</name>
</gene>
<proteinExistence type="predicted"/>